<dbReference type="GO" id="GO:0005783">
    <property type="term" value="C:endoplasmic reticulum"/>
    <property type="evidence" value="ECO:0007669"/>
    <property type="project" value="TreeGrafter"/>
</dbReference>
<accession>A0A0C9TIL7</accession>
<dbReference type="PANTHER" id="PTHR44360:SF1">
    <property type="entry name" value="DNAJ HOMOLOG SUBFAMILY B MEMBER 9"/>
    <property type="match status" value="1"/>
</dbReference>
<dbReference type="AlphaFoldDB" id="A0A0C9TIL7"/>
<dbReference type="Proteomes" id="UP000053647">
    <property type="component" value="Unassembled WGS sequence"/>
</dbReference>
<name>A0A0C9TIL7_PAXIN</name>
<gene>
    <name evidence="3" type="ORF">PAXINDRAFT_77189</name>
</gene>
<evidence type="ECO:0000259" key="2">
    <source>
        <dbReference type="PROSITE" id="PS50076"/>
    </source>
</evidence>
<evidence type="ECO:0000313" key="3">
    <source>
        <dbReference type="EMBL" id="KIJ15550.1"/>
    </source>
</evidence>
<dbReference type="HOGENOM" id="CLU_043818_1_0_1"/>
<dbReference type="InterPro" id="IPR001623">
    <property type="entry name" value="DnaJ_domain"/>
</dbReference>
<keyword evidence="1" id="KW-0143">Chaperone</keyword>
<dbReference type="PROSITE" id="PS50076">
    <property type="entry name" value="DNAJ_2"/>
    <property type="match status" value="1"/>
</dbReference>
<dbReference type="EMBL" id="KN819336">
    <property type="protein sequence ID" value="KIJ15550.1"/>
    <property type="molecule type" value="Genomic_DNA"/>
</dbReference>
<dbReference type="PANTHER" id="PTHR44360">
    <property type="entry name" value="DNAJ HOMOLOG SUBFAMILY B MEMBER 9"/>
    <property type="match status" value="1"/>
</dbReference>
<reference evidence="4" key="2">
    <citation type="submission" date="2015-01" db="EMBL/GenBank/DDBJ databases">
        <title>Evolutionary Origins and Diversification of the Mycorrhizal Mutualists.</title>
        <authorList>
            <consortium name="DOE Joint Genome Institute"/>
            <consortium name="Mycorrhizal Genomics Consortium"/>
            <person name="Kohler A."/>
            <person name="Kuo A."/>
            <person name="Nagy L.G."/>
            <person name="Floudas D."/>
            <person name="Copeland A."/>
            <person name="Barry K.W."/>
            <person name="Cichocki N."/>
            <person name="Veneault-Fourrey C."/>
            <person name="LaButti K."/>
            <person name="Lindquist E.A."/>
            <person name="Lipzen A."/>
            <person name="Lundell T."/>
            <person name="Morin E."/>
            <person name="Murat C."/>
            <person name="Riley R."/>
            <person name="Ohm R."/>
            <person name="Sun H."/>
            <person name="Tunlid A."/>
            <person name="Henrissat B."/>
            <person name="Grigoriev I.V."/>
            <person name="Hibbett D.S."/>
            <person name="Martin F."/>
        </authorList>
    </citation>
    <scope>NUCLEOTIDE SEQUENCE [LARGE SCALE GENOMIC DNA]</scope>
    <source>
        <strain evidence="4">ATCC 200175</strain>
    </source>
</reference>
<dbReference type="CDD" id="cd06257">
    <property type="entry name" value="DnaJ"/>
    <property type="match status" value="1"/>
</dbReference>
<dbReference type="InterPro" id="IPR036869">
    <property type="entry name" value="J_dom_sf"/>
</dbReference>
<dbReference type="InterPro" id="IPR051948">
    <property type="entry name" value="Hsp70_co-chaperone_J-domain"/>
</dbReference>
<protein>
    <recommendedName>
        <fullName evidence="2">J domain-containing protein</fullName>
    </recommendedName>
</protein>
<feature type="domain" description="J" evidence="2">
    <location>
        <begin position="76"/>
        <end position="139"/>
    </location>
</feature>
<dbReference type="OrthoDB" id="10250354at2759"/>
<dbReference type="GO" id="GO:0051087">
    <property type="term" value="F:protein-folding chaperone binding"/>
    <property type="evidence" value="ECO:0007669"/>
    <property type="project" value="TreeGrafter"/>
</dbReference>
<sequence length="396" mass="44531">MSIALLRIAGWSYLPDIATRQALSIVHQLSFKYFRTPPPPPRSPTYVRHYRYAYATVVLCYLTYNFIDASRGLPKNFYELLWVEPRTDEGGLKAAFRAFARKNHPDRVGPGGEAHFIDVRDAFEALKDPVVRFAYDRFGPDVLRWKECSTMKEYLRRGLVNSSMYHLMTGAGLVLFSVAGKPSPIAAWRYLLFISMFALELYLVLSPSPSPSPAPSAYTFIDQAPSHTTLLNTLFPKRVAYQHILFLHQIFFFMSVALSRVAPVLFAGLMSIDGEVEGGAVRAMGERIAVLANAVERERKFYVDLPPEHLDESTMQALMLEMEDILVENKLKSEVGPIRSAWDKAVATSLNEKRSRRGEEKGAVFSGVWGAPAQAEPTRLVAARGRGHHRARSMSI</sequence>
<organism evidence="3 4">
    <name type="scientific">Paxillus involutus ATCC 200175</name>
    <dbReference type="NCBI Taxonomy" id="664439"/>
    <lineage>
        <taxon>Eukaryota</taxon>
        <taxon>Fungi</taxon>
        <taxon>Dikarya</taxon>
        <taxon>Basidiomycota</taxon>
        <taxon>Agaricomycotina</taxon>
        <taxon>Agaricomycetes</taxon>
        <taxon>Agaricomycetidae</taxon>
        <taxon>Boletales</taxon>
        <taxon>Paxilineae</taxon>
        <taxon>Paxillaceae</taxon>
        <taxon>Paxillus</taxon>
    </lineage>
</organism>
<dbReference type="SMART" id="SM00271">
    <property type="entry name" value="DnaJ"/>
    <property type="match status" value="1"/>
</dbReference>
<dbReference type="Gene3D" id="1.10.287.110">
    <property type="entry name" value="DnaJ domain"/>
    <property type="match status" value="1"/>
</dbReference>
<dbReference type="GO" id="GO:0036503">
    <property type="term" value="P:ERAD pathway"/>
    <property type="evidence" value="ECO:0007669"/>
    <property type="project" value="TreeGrafter"/>
</dbReference>
<reference evidence="3 4" key="1">
    <citation type="submission" date="2014-06" db="EMBL/GenBank/DDBJ databases">
        <authorList>
            <consortium name="DOE Joint Genome Institute"/>
            <person name="Kuo A."/>
            <person name="Kohler A."/>
            <person name="Nagy L.G."/>
            <person name="Floudas D."/>
            <person name="Copeland A."/>
            <person name="Barry K.W."/>
            <person name="Cichocki N."/>
            <person name="Veneault-Fourrey C."/>
            <person name="LaButti K."/>
            <person name="Lindquist E.A."/>
            <person name="Lipzen A."/>
            <person name="Lundell T."/>
            <person name="Morin E."/>
            <person name="Murat C."/>
            <person name="Sun H."/>
            <person name="Tunlid A."/>
            <person name="Henrissat B."/>
            <person name="Grigoriev I.V."/>
            <person name="Hibbett D.S."/>
            <person name="Martin F."/>
            <person name="Nordberg H.P."/>
            <person name="Cantor M.N."/>
            <person name="Hua S.X."/>
        </authorList>
    </citation>
    <scope>NUCLEOTIDE SEQUENCE [LARGE SCALE GENOMIC DNA]</scope>
    <source>
        <strain evidence="3 4">ATCC 200175</strain>
    </source>
</reference>
<dbReference type="GO" id="GO:0051787">
    <property type="term" value="F:misfolded protein binding"/>
    <property type="evidence" value="ECO:0007669"/>
    <property type="project" value="TreeGrafter"/>
</dbReference>
<evidence type="ECO:0000256" key="1">
    <source>
        <dbReference type="ARBA" id="ARBA00023186"/>
    </source>
</evidence>
<keyword evidence="4" id="KW-1185">Reference proteome</keyword>
<proteinExistence type="predicted"/>
<dbReference type="Pfam" id="PF00226">
    <property type="entry name" value="DnaJ"/>
    <property type="match status" value="1"/>
</dbReference>
<evidence type="ECO:0000313" key="4">
    <source>
        <dbReference type="Proteomes" id="UP000053647"/>
    </source>
</evidence>
<dbReference type="SUPFAM" id="SSF46565">
    <property type="entry name" value="Chaperone J-domain"/>
    <property type="match status" value="1"/>
</dbReference>